<dbReference type="EMBL" id="GBXM01006973">
    <property type="protein sequence ID" value="JAI01605.1"/>
    <property type="molecule type" value="Transcribed_RNA"/>
</dbReference>
<dbReference type="AlphaFoldDB" id="A0A0E9XG19"/>
<sequence>MNEAFKHFFFPKKKEKTGPSMVRKHANSKGGPHEFLCHFLSVVILNWNNHVKCSLFLLAYALLKH</sequence>
<proteinExistence type="predicted"/>
<evidence type="ECO:0000313" key="1">
    <source>
        <dbReference type="EMBL" id="JAI01605.1"/>
    </source>
</evidence>
<accession>A0A0E9XG19</accession>
<organism evidence="1">
    <name type="scientific">Anguilla anguilla</name>
    <name type="common">European freshwater eel</name>
    <name type="synonym">Muraena anguilla</name>
    <dbReference type="NCBI Taxonomy" id="7936"/>
    <lineage>
        <taxon>Eukaryota</taxon>
        <taxon>Metazoa</taxon>
        <taxon>Chordata</taxon>
        <taxon>Craniata</taxon>
        <taxon>Vertebrata</taxon>
        <taxon>Euteleostomi</taxon>
        <taxon>Actinopterygii</taxon>
        <taxon>Neopterygii</taxon>
        <taxon>Teleostei</taxon>
        <taxon>Anguilliformes</taxon>
        <taxon>Anguillidae</taxon>
        <taxon>Anguilla</taxon>
    </lineage>
</organism>
<protein>
    <submittedName>
        <fullName evidence="1">Uncharacterized protein</fullName>
    </submittedName>
</protein>
<reference evidence="1" key="1">
    <citation type="submission" date="2014-11" db="EMBL/GenBank/DDBJ databases">
        <authorList>
            <person name="Amaro Gonzalez C."/>
        </authorList>
    </citation>
    <scope>NUCLEOTIDE SEQUENCE</scope>
</reference>
<reference evidence="1" key="2">
    <citation type="journal article" date="2015" name="Fish Shellfish Immunol.">
        <title>Early steps in the European eel (Anguilla anguilla)-Vibrio vulnificus interaction in the gills: Role of the RtxA13 toxin.</title>
        <authorList>
            <person name="Callol A."/>
            <person name="Pajuelo D."/>
            <person name="Ebbesson L."/>
            <person name="Teles M."/>
            <person name="MacKenzie S."/>
            <person name="Amaro C."/>
        </authorList>
    </citation>
    <scope>NUCLEOTIDE SEQUENCE</scope>
</reference>
<name>A0A0E9XG19_ANGAN</name>